<evidence type="ECO:0000256" key="1">
    <source>
        <dbReference type="PIRSR" id="PIRSR600101-1"/>
    </source>
</evidence>
<dbReference type="InterPro" id="IPR043138">
    <property type="entry name" value="GGT_lsub"/>
</dbReference>
<keyword evidence="7" id="KW-1185">Reference proteome</keyword>
<dbReference type="Gramene" id="OMO67381">
    <property type="protein sequence ID" value="OMO67381"/>
    <property type="gene ID" value="CCACVL1_20569"/>
</dbReference>
<protein>
    <recommendedName>
        <fullName evidence="3">Glutathione hydrolase</fullName>
        <ecNumber evidence="3">2.3.2.2</ecNumber>
        <ecNumber evidence="3">3.4.19.13</ecNumber>
    </recommendedName>
    <alternativeName>
        <fullName evidence="3">Gamma-glutamyltransferase</fullName>
    </alternativeName>
    <alternativeName>
        <fullName evidence="3">Gamma-glutamyltranspeptidase</fullName>
    </alternativeName>
</protein>
<dbReference type="PANTHER" id="PTHR11686:SF9">
    <property type="entry name" value="RE13973P"/>
    <property type="match status" value="1"/>
</dbReference>
<feature type="active site" description="Nucleophile" evidence="1">
    <location>
        <position position="414"/>
    </location>
</feature>
<evidence type="ECO:0000256" key="4">
    <source>
        <dbReference type="SAM" id="Phobius"/>
    </source>
</evidence>
<feature type="binding site" evidence="2">
    <location>
        <position position="456"/>
    </location>
    <ligand>
        <name>L-glutamate</name>
        <dbReference type="ChEBI" id="CHEBI:29985"/>
    </ligand>
</feature>
<comment type="catalytic activity">
    <reaction evidence="3">
        <text>glutathione + H2O = L-cysteinylglycine + L-glutamate</text>
        <dbReference type="Rhea" id="RHEA:28807"/>
        <dbReference type="ChEBI" id="CHEBI:15377"/>
        <dbReference type="ChEBI" id="CHEBI:29985"/>
        <dbReference type="ChEBI" id="CHEBI:57925"/>
        <dbReference type="ChEBI" id="CHEBI:61694"/>
        <dbReference type="EC" id="3.4.19.13"/>
    </reaction>
</comment>
<comment type="pathway">
    <text evidence="3">Sulfur metabolism; glutathione metabolism.</text>
</comment>
<dbReference type="FunFam" id="1.10.246.130:FF:000001">
    <property type="entry name" value="Gamma-glutamyltransferase 5 isoform 1"/>
    <property type="match status" value="1"/>
</dbReference>
<evidence type="ECO:0000313" key="6">
    <source>
        <dbReference type="EMBL" id="OMO67381.1"/>
    </source>
</evidence>
<proteinExistence type="predicted"/>
<dbReference type="GO" id="GO:0036374">
    <property type="term" value="F:glutathione hydrolase activity"/>
    <property type="evidence" value="ECO:0007669"/>
    <property type="project" value="UniProtKB-UniRule"/>
</dbReference>
<dbReference type="GO" id="GO:0003723">
    <property type="term" value="F:RNA binding"/>
    <property type="evidence" value="ECO:0007669"/>
    <property type="project" value="InterPro"/>
</dbReference>
<dbReference type="SUPFAM" id="SSF56235">
    <property type="entry name" value="N-terminal nucleophile aminohydrolases (Ntn hydrolases)"/>
    <property type="match status" value="1"/>
</dbReference>
<keyword evidence="3" id="KW-0012">Acyltransferase</keyword>
<dbReference type="EC" id="2.3.2.2" evidence="3"/>
<dbReference type="GO" id="GO:0004540">
    <property type="term" value="F:RNA nuclease activity"/>
    <property type="evidence" value="ECO:0007669"/>
    <property type="project" value="InterPro"/>
</dbReference>
<dbReference type="Pfam" id="PF01019">
    <property type="entry name" value="G_glu_transpept"/>
    <property type="match status" value="1"/>
</dbReference>
<gene>
    <name evidence="6" type="ORF">CCACVL1_20569</name>
</gene>
<name>A0A1R3HAN1_COCAP</name>
<feature type="binding site" evidence="2">
    <location>
        <position position="144"/>
    </location>
    <ligand>
        <name>L-glutamate</name>
        <dbReference type="ChEBI" id="CHEBI:29985"/>
    </ligand>
</feature>
<feature type="domain" description="RNB" evidence="5">
    <location>
        <begin position="644"/>
        <end position="941"/>
    </location>
</feature>
<dbReference type="OrthoDB" id="2015213at2759"/>
<dbReference type="EMBL" id="AWWV01012422">
    <property type="protein sequence ID" value="OMO67381.1"/>
    <property type="molecule type" value="Genomic_DNA"/>
</dbReference>
<dbReference type="EC" id="3.4.19.13" evidence="3"/>
<dbReference type="InterPro" id="IPR001900">
    <property type="entry name" value="RNase_II/R"/>
</dbReference>
<dbReference type="InterPro" id="IPR000101">
    <property type="entry name" value="GGT_peptidase"/>
</dbReference>
<keyword evidence="4" id="KW-0812">Transmembrane</keyword>
<sequence>MGRDNMEAPVLDSHLLEMLLENEKAKKKIRNNNWKRALCFFSILLIFFVLGLIFRDHRSYLFLKGGNKKNGSVESEQGVVAADDARCSEIGILMLKKGGHAVDAAVATALCVGVVNPTSSGIGGGAFMVVRSSSTSETLAFDSRETAPLAASQNMYANDINSKYRGALSMGVPGEIAGLHEAWLRYGRLAWRTLFEPAIKLAKEGFLVAPYLGKSIASNADLIRKDPGLWQVYAPNGKLLQAGEKCYNVELAKSLEAVAEQGPGAFYNGTIGEKLVKDVKQVGGILTMEDLRNYKVKVTDAVVANVMNYTIYGMPPPSSGTLGLSMVLNILDSYGTSDAAKGDLGLHRLIEALKHMFAERMNLGDPDFVDITKYVSEMLSVSFAEQIQKKIFDNTTFPAEYYMYRWNQLRDQGTSHFCVVDAERNAVSMTTTVNYVFGAGVLSPSTGIVVNNEMGDFSAPTEISPDMLPPAPANFISPNKRPLSSMTPLIITKNNQLVGVIGGSGGMNIIPAVIQVFLNHFVLGMEPLAAVQHARIYHKLIPNIVSYENWTVIDGDHIELAEESKIFLTEKGHQLQAKSSGAIVQFIVQSLQNPIEMGRKYGKETNVFHGTLTALNIPTNHSDEILAAAESLLSESSDLDEMNRKDLTYLKVYAIDVDEAAELDDALSATRLQDGRIRVWIHVADPTRYVEPGSIIDKEAMRRGTSVFLPTATYPMFPEKLAMEGMNFRQGQLCNAVSVSVILHSDGSIAEYSVQNSIIKPTYMLTYDSATELLHLNRPEKEPELKILSEAAALRLKWRRQHGAIETPTLDPRITVVNPEDPEPTFNLYVENQANPAKRLVTEMMILCGQVIATFGSSNNLALPYRGQPQSNIDISAFSHLPEGPVRSSAIVKTMRAAKIDFSKPIRHASLGLSGYVQFTSPIRRYLDLLAHYQVKAFLRGESPPFSAGQLEGIASMVNKQVRVVRNLCSTSLQYWIIEFLRRQPKEKKFRALILRFIKYGIADLLLLEAGFQASASVSVGTKIGDEIEVKVEEAHPRDGFLKLKEVITY</sequence>
<dbReference type="GO" id="GO:0006751">
    <property type="term" value="P:glutathione catabolic process"/>
    <property type="evidence" value="ECO:0007669"/>
    <property type="project" value="UniProtKB-UniRule"/>
</dbReference>
<evidence type="ECO:0000256" key="3">
    <source>
        <dbReference type="RuleBase" id="RU368068"/>
    </source>
</evidence>
<evidence type="ECO:0000256" key="2">
    <source>
        <dbReference type="PIRSR" id="PIRSR600101-2"/>
    </source>
</evidence>
<feature type="binding site" evidence="2">
    <location>
        <begin position="484"/>
        <end position="485"/>
    </location>
    <ligand>
        <name>L-glutamate</name>
        <dbReference type="ChEBI" id="CHEBI:29985"/>
    </ligand>
</feature>
<reference evidence="6 7" key="1">
    <citation type="submission" date="2013-09" db="EMBL/GenBank/DDBJ databases">
        <title>Corchorus capsularis genome sequencing.</title>
        <authorList>
            <person name="Alam M."/>
            <person name="Haque M.S."/>
            <person name="Islam M.S."/>
            <person name="Emdad E.M."/>
            <person name="Islam M.M."/>
            <person name="Ahmed B."/>
            <person name="Halim A."/>
            <person name="Hossen Q.M.M."/>
            <person name="Hossain M.Z."/>
            <person name="Ahmed R."/>
            <person name="Khan M.M."/>
            <person name="Islam R."/>
            <person name="Rashid M.M."/>
            <person name="Khan S.A."/>
            <person name="Rahman M.S."/>
            <person name="Alam M."/>
        </authorList>
    </citation>
    <scope>NUCLEOTIDE SEQUENCE [LARGE SCALE GENOMIC DNA]</scope>
    <source>
        <strain evidence="7">cv. CVL-1</strain>
        <tissue evidence="6">Whole seedling</tissue>
    </source>
</reference>
<dbReference type="Proteomes" id="UP000188268">
    <property type="component" value="Unassembled WGS sequence"/>
</dbReference>
<dbReference type="SMART" id="SM00955">
    <property type="entry name" value="RNB"/>
    <property type="match status" value="1"/>
</dbReference>
<dbReference type="GO" id="GO:0103068">
    <property type="term" value="F:leukotriene C4 gamma-glutamyl transferase activity"/>
    <property type="evidence" value="ECO:0007669"/>
    <property type="project" value="UniProtKB-EC"/>
</dbReference>
<feature type="binding site" evidence="2">
    <location>
        <position position="506"/>
    </location>
    <ligand>
        <name>L-glutamate</name>
        <dbReference type="ChEBI" id="CHEBI:29985"/>
    </ligand>
</feature>
<evidence type="ECO:0000259" key="5">
    <source>
        <dbReference type="SMART" id="SM00955"/>
    </source>
</evidence>
<dbReference type="Gene3D" id="3.60.20.40">
    <property type="match status" value="1"/>
</dbReference>
<dbReference type="SUPFAM" id="SSF50249">
    <property type="entry name" value="Nucleic acid-binding proteins"/>
    <property type="match status" value="1"/>
</dbReference>
<dbReference type="PRINTS" id="PR01210">
    <property type="entry name" value="GGTRANSPTASE"/>
</dbReference>
<dbReference type="InterPro" id="IPR029055">
    <property type="entry name" value="Ntn_hydrolases_N"/>
</dbReference>
<organism evidence="6 7">
    <name type="scientific">Corchorus capsularis</name>
    <name type="common">Jute</name>
    <dbReference type="NCBI Taxonomy" id="210143"/>
    <lineage>
        <taxon>Eukaryota</taxon>
        <taxon>Viridiplantae</taxon>
        <taxon>Streptophyta</taxon>
        <taxon>Embryophyta</taxon>
        <taxon>Tracheophyta</taxon>
        <taxon>Spermatophyta</taxon>
        <taxon>Magnoliopsida</taxon>
        <taxon>eudicotyledons</taxon>
        <taxon>Gunneridae</taxon>
        <taxon>Pentapetalae</taxon>
        <taxon>rosids</taxon>
        <taxon>malvids</taxon>
        <taxon>Malvales</taxon>
        <taxon>Malvaceae</taxon>
        <taxon>Grewioideae</taxon>
        <taxon>Apeibeae</taxon>
        <taxon>Corchorus</taxon>
    </lineage>
</organism>
<keyword evidence="4" id="KW-0472">Membrane</keyword>
<accession>A0A1R3HAN1</accession>
<comment type="caution">
    <text evidence="6">The sequence shown here is derived from an EMBL/GenBank/DDBJ whole genome shotgun (WGS) entry which is preliminary data.</text>
</comment>
<feature type="transmembrane region" description="Helical" evidence="4">
    <location>
        <begin position="37"/>
        <end position="54"/>
    </location>
</feature>
<keyword evidence="3" id="KW-0808">Transferase</keyword>
<keyword evidence="3" id="KW-0378">Hydrolase</keyword>
<dbReference type="Pfam" id="PF00773">
    <property type="entry name" value="RNB"/>
    <property type="match status" value="1"/>
</dbReference>
<feature type="binding site" evidence="2">
    <location>
        <begin position="432"/>
        <end position="434"/>
    </location>
    <ligand>
        <name>L-glutamate</name>
        <dbReference type="ChEBI" id="CHEBI:29985"/>
    </ligand>
</feature>
<comment type="catalytic activity">
    <reaction evidence="3">
        <text>an S-substituted glutathione + H2O = an S-substituted L-cysteinylglycine + L-glutamate</text>
        <dbReference type="Rhea" id="RHEA:59468"/>
        <dbReference type="ChEBI" id="CHEBI:15377"/>
        <dbReference type="ChEBI" id="CHEBI:29985"/>
        <dbReference type="ChEBI" id="CHEBI:90779"/>
        <dbReference type="ChEBI" id="CHEBI:143103"/>
        <dbReference type="EC" id="3.4.19.13"/>
    </reaction>
</comment>
<dbReference type="InterPro" id="IPR043137">
    <property type="entry name" value="GGT_ssub_C"/>
</dbReference>
<dbReference type="Gene3D" id="1.10.246.130">
    <property type="match status" value="1"/>
</dbReference>
<dbReference type="AlphaFoldDB" id="A0A1R3HAN1"/>
<comment type="catalytic activity">
    <reaction evidence="3">
        <text>an N-terminal (5-L-glutamyl)-[peptide] + an alpha-amino acid = 5-L-glutamyl amino acid + an N-terminal L-alpha-aminoacyl-[peptide]</text>
        <dbReference type="Rhea" id="RHEA:23904"/>
        <dbReference type="Rhea" id="RHEA-COMP:9780"/>
        <dbReference type="Rhea" id="RHEA-COMP:9795"/>
        <dbReference type="ChEBI" id="CHEBI:77644"/>
        <dbReference type="ChEBI" id="CHEBI:78597"/>
        <dbReference type="ChEBI" id="CHEBI:78599"/>
        <dbReference type="ChEBI" id="CHEBI:78608"/>
        <dbReference type="EC" id="2.3.2.2"/>
    </reaction>
</comment>
<dbReference type="NCBIfam" id="TIGR00066">
    <property type="entry name" value="g_glut_trans"/>
    <property type="match status" value="1"/>
</dbReference>
<dbReference type="STRING" id="210143.A0A1R3HAN1"/>
<dbReference type="PANTHER" id="PTHR11686">
    <property type="entry name" value="GAMMA GLUTAMYL TRANSPEPTIDASE"/>
    <property type="match status" value="1"/>
</dbReference>
<dbReference type="GO" id="GO:0005886">
    <property type="term" value="C:plasma membrane"/>
    <property type="evidence" value="ECO:0007669"/>
    <property type="project" value="TreeGrafter"/>
</dbReference>
<evidence type="ECO:0000313" key="7">
    <source>
        <dbReference type="Proteomes" id="UP000188268"/>
    </source>
</evidence>
<dbReference type="InterPro" id="IPR012340">
    <property type="entry name" value="NA-bd_OB-fold"/>
</dbReference>
<comment type="function">
    <text evidence="3">Cleaves the gamma-glutamyl peptide bond of glutathione and glutathione conjugates.</text>
</comment>
<keyword evidence="4" id="KW-1133">Transmembrane helix</keyword>